<dbReference type="AlphaFoldDB" id="A0A395LVR1"/>
<dbReference type="InterPro" id="IPR005358">
    <property type="entry name" value="Puta_zinc/iron-chelating_dom"/>
</dbReference>
<gene>
    <name evidence="1" type="ORF">D0433_14345</name>
</gene>
<proteinExistence type="predicted"/>
<evidence type="ECO:0000313" key="1">
    <source>
        <dbReference type="EMBL" id="RFM22805.1"/>
    </source>
</evidence>
<accession>A0A395LVR1</accession>
<organism evidence="1 2">
    <name type="scientific">Candidatus Thermochlorobacter aerophilus</name>
    <dbReference type="NCBI Taxonomy" id="1868324"/>
    <lineage>
        <taxon>Bacteria</taxon>
        <taxon>Pseudomonadati</taxon>
        <taxon>Chlorobiota</taxon>
        <taxon>Chlorobiia</taxon>
        <taxon>Chlorobiales</taxon>
        <taxon>Candidatus Thermochlorobacteriaceae</taxon>
        <taxon>Candidatus Thermochlorobacter</taxon>
    </lineage>
</organism>
<protein>
    <submittedName>
        <fullName evidence="1">YkgJ family cysteine cluster protein</fullName>
    </submittedName>
</protein>
<reference evidence="1 2" key="1">
    <citation type="journal article" date="2011" name="ISME J.">
        <title>Community ecology of hot spring cyanobacterial mats: predominant populations and their functional potential.</title>
        <authorList>
            <person name="Klatt C.G."/>
            <person name="Wood J.M."/>
            <person name="Rusch D.B."/>
            <person name="Bateson M.M."/>
            <person name="Hamamura N."/>
            <person name="Heidelberg J.F."/>
            <person name="Grossman A.R."/>
            <person name="Bhaya D."/>
            <person name="Cohan F.M."/>
            <person name="Kuhl M."/>
            <person name="Bryant D.A."/>
            <person name="Ward D.M."/>
        </authorList>
    </citation>
    <scope>NUCLEOTIDE SEQUENCE [LARGE SCALE GENOMIC DNA]</scope>
    <source>
        <strain evidence="1">OS</strain>
    </source>
</reference>
<evidence type="ECO:0000313" key="2">
    <source>
        <dbReference type="Proteomes" id="UP000266389"/>
    </source>
</evidence>
<dbReference type="Proteomes" id="UP000266389">
    <property type="component" value="Unassembled WGS sequence"/>
</dbReference>
<dbReference type="PANTHER" id="PTHR35866:SF1">
    <property type="entry name" value="YKGJ FAMILY CYSTEINE CLUSTER PROTEIN"/>
    <property type="match status" value="1"/>
</dbReference>
<sequence length="151" mass="17058">MYRSCLTNLHICKANCCKNGVWVDAQEAQEIERLVLASPELADLHGKVLWSEEDEDPDYFPSGKGVGTALQTPDGPCIFLGSDYKCRIYKFRPHFCADYPLMHPVANSTKPVLIDNMFESMPECIYYDMLRATQKSIEEEKAEAEKASLDA</sequence>
<comment type="caution">
    <text evidence="1">The sequence shown here is derived from an EMBL/GenBank/DDBJ whole genome shotgun (WGS) entry which is preliminary data.</text>
</comment>
<name>A0A395LVR1_9BACT</name>
<dbReference type="Pfam" id="PF03692">
    <property type="entry name" value="CxxCxxCC"/>
    <property type="match status" value="1"/>
</dbReference>
<dbReference type="PANTHER" id="PTHR35866">
    <property type="entry name" value="PUTATIVE-RELATED"/>
    <property type="match status" value="1"/>
</dbReference>
<dbReference type="EMBL" id="PHFL01000075">
    <property type="protein sequence ID" value="RFM22805.1"/>
    <property type="molecule type" value="Genomic_DNA"/>
</dbReference>